<name>A0AAD1R7L7_PELCU</name>
<evidence type="ECO:0000313" key="2">
    <source>
        <dbReference type="Proteomes" id="UP001295444"/>
    </source>
</evidence>
<keyword evidence="2" id="KW-1185">Reference proteome</keyword>
<proteinExistence type="predicted"/>
<gene>
    <name evidence="1" type="ORF">PECUL_23A035155</name>
</gene>
<evidence type="ECO:0000313" key="1">
    <source>
        <dbReference type="EMBL" id="CAH2225127.1"/>
    </source>
</evidence>
<dbReference type="Proteomes" id="UP001295444">
    <property type="component" value="Chromosome 01"/>
</dbReference>
<organism evidence="1 2">
    <name type="scientific">Pelobates cultripes</name>
    <name type="common">Western spadefoot toad</name>
    <dbReference type="NCBI Taxonomy" id="61616"/>
    <lineage>
        <taxon>Eukaryota</taxon>
        <taxon>Metazoa</taxon>
        <taxon>Chordata</taxon>
        <taxon>Craniata</taxon>
        <taxon>Vertebrata</taxon>
        <taxon>Euteleostomi</taxon>
        <taxon>Amphibia</taxon>
        <taxon>Batrachia</taxon>
        <taxon>Anura</taxon>
        <taxon>Pelobatoidea</taxon>
        <taxon>Pelobatidae</taxon>
        <taxon>Pelobates</taxon>
    </lineage>
</organism>
<reference evidence="1" key="1">
    <citation type="submission" date="2022-03" db="EMBL/GenBank/DDBJ databases">
        <authorList>
            <person name="Alioto T."/>
            <person name="Alioto T."/>
            <person name="Gomez Garrido J."/>
        </authorList>
    </citation>
    <scope>NUCLEOTIDE SEQUENCE</scope>
</reference>
<sequence length="287" mass="32626">MAGINNQGGRMALDRLPSNISMASVSSEMLQTTSTANCEMAILPLRLLLELQPQYLKLEDDTLISVNQNGGYNIISDESVSVDGQPCKILNYIQRKVKLESHHDYKDYRETILAKPMLFIINTRKVNTDSERTFAFIVNTRHPKMRAQLEGGMNDVISSVMGENYQLQFEFQKVVQDYLLKERFELVDDNLSFLYAFKVDVFIDIFHLLGLSKKTCQVNGNILNLYCRAPAKKEKVKMFLSKMSNPLIRMGSSADRRLSVFSLDVITEDPFSSNDGQFEEPTTPLTP</sequence>
<dbReference type="EMBL" id="OW240912">
    <property type="protein sequence ID" value="CAH2225127.1"/>
    <property type="molecule type" value="Genomic_DNA"/>
</dbReference>
<dbReference type="AlphaFoldDB" id="A0AAD1R7L7"/>
<accession>A0AAD1R7L7</accession>
<protein>
    <submittedName>
        <fullName evidence="1">Uncharacterized protein</fullName>
    </submittedName>
</protein>